<feature type="transmembrane region" description="Helical" evidence="6">
    <location>
        <begin position="64"/>
        <end position="86"/>
    </location>
</feature>
<name>A0A9P1BMI3_9DINO</name>
<feature type="transmembrane region" description="Helical" evidence="6">
    <location>
        <begin position="326"/>
        <end position="342"/>
    </location>
</feature>
<reference evidence="9 10" key="2">
    <citation type="submission" date="2024-05" db="EMBL/GenBank/DDBJ databases">
        <authorList>
            <person name="Chen Y."/>
            <person name="Shah S."/>
            <person name="Dougan E. K."/>
            <person name="Thang M."/>
            <person name="Chan C."/>
        </authorList>
    </citation>
    <scope>NUCLEOTIDE SEQUENCE [LARGE SCALE GENOMIC DNA]</scope>
</reference>
<evidence type="ECO:0000256" key="2">
    <source>
        <dbReference type="ARBA" id="ARBA00022692"/>
    </source>
</evidence>
<evidence type="ECO:0000256" key="5">
    <source>
        <dbReference type="SAM" id="MobiDB-lite"/>
    </source>
</evidence>
<feature type="transmembrane region" description="Helical" evidence="6">
    <location>
        <begin position="195"/>
        <end position="221"/>
    </location>
</feature>
<proteinExistence type="predicted"/>
<dbReference type="PANTHER" id="PTHR11132">
    <property type="entry name" value="SOLUTE CARRIER FAMILY 35"/>
    <property type="match status" value="1"/>
</dbReference>
<feature type="compositionally biased region" description="Acidic residues" evidence="5">
    <location>
        <begin position="359"/>
        <end position="372"/>
    </location>
</feature>
<evidence type="ECO:0000256" key="4">
    <source>
        <dbReference type="ARBA" id="ARBA00023136"/>
    </source>
</evidence>
<feature type="compositionally biased region" description="Basic and acidic residues" evidence="5">
    <location>
        <begin position="349"/>
        <end position="358"/>
    </location>
</feature>
<evidence type="ECO:0000256" key="6">
    <source>
        <dbReference type="SAM" id="Phobius"/>
    </source>
</evidence>
<feature type="region of interest" description="Disordered" evidence="5">
    <location>
        <begin position="349"/>
        <end position="372"/>
    </location>
</feature>
<feature type="transmembrane region" description="Helical" evidence="6">
    <location>
        <begin position="34"/>
        <end position="52"/>
    </location>
</feature>
<feature type="transmembrane region" description="Helical" evidence="6">
    <location>
        <begin position="233"/>
        <end position="253"/>
    </location>
</feature>
<accession>A0A9P1BMI3</accession>
<feature type="transmembrane region" description="Helical" evidence="6">
    <location>
        <begin position="155"/>
        <end position="175"/>
    </location>
</feature>
<evidence type="ECO:0000313" key="9">
    <source>
        <dbReference type="EMBL" id="CAL4761843.1"/>
    </source>
</evidence>
<sequence>MTTASLISQVCAISLTVSLFVAIYVILRSRGLRVVLSASLFVAFLVATQLSVKIVESKPFNWRYPGLLTTLHFSCVVVAVSVYWTWRGEPRKIFPWSIPLLRWVKTVVPVAISQPISVVFNNKAMVYAGAGVCAVIGTLSPVCTAVISSCCGRRLTVLSWGGVIIAFFGALVISWGEVSSVGEAKHKSRIIEGLIYAFASLSGRCAKIVILDYMMAPLAYARGLDAEEEPLSVIHVLGLTYPWGAVLSLAYALTWGGESPQKAWEQLTPELCGYIALSCSFALALNFLGTFALHDLGASAQQIVGKLNTICLASISVAFLGEHLPVMVVLGSALVLGGVAIFERGQHETGEDSVKTSDSDSDFEESLEPIKP</sequence>
<comment type="subcellular location">
    <subcellularLocation>
        <location evidence="1">Membrane</location>
        <topology evidence="1">Multi-pass membrane protein</topology>
    </subcellularLocation>
</comment>
<dbReference type="InterPro" id="IPR000620">
    <property type="entry name" value="EamA_dom"/>
</dbReference>
<keyword evidence="10" id="KW-1185">Reference proteome</keyword>
<keyword evidence="3 6" id="KW-1133">Transmembrane helix</keyword>
<keyword evidence="4 6" id="KW-0472">Membrane</keyword>
<reference evidence="8" key="1">
    <citation type="submission" date="2022-10" db="EMBL/GenBank/DDBJ databases">
        <authorList>
            <person name="Chen Y."/>
            <person name="Dougan E. K."/>
            <person name="Chan C."/>
            <person name="Rhodes N."/>
            <person name="Thang M."/>
        </authorList>
    </citation>
    <scope>NUCLEOTIDE SEQUENCE</scope>
</reference>
<dbReference type="InterPro" id="IPR050186">
    <property type="entry name" value="TPT_transporter"/>
</dbReference>
<dbReference type="EMBL" id="CAMXCT030000141">
    <property type="protein sequence ID" value="CAL4761843.1"/>
    <property type="molecule type" value="Genomic_DNA"/>
</dbReference>
<gene>
    <name evidence="8" type="ORF">C1SCF055_LOCUS2924</name>
</gene>
<evidence type="ECO:0000256" key="3">
    <source>
        <dbReference type="ARBA" id="ARBA00022989"/>
    </source>
</evidence>
<dbReference type="Proteomes" id="UP001152797">
    <property type="component" value="Unassembled WGS sequence"/>
</dbReference>
<keyword evidence="2 6" id="KW-0812">Transmembrane</keyword>
<dbReference type="Pfam" id="PF00892">
    <property type="entry name" value="EamA"/>
    <property type="match status" value="2"/>
</dbReference>
<evidence type="ECO:0000259" key="7">
    <source>
        <dbReference type="Pfam" id="PF00892"/>
    </source>
</evidence>
<protein>
    <submittedName>
        <fullName evidence="9">EamA domain-containing protein</fullName>
    </submittedName>
</protein>
<dbReference type="SUPFAM" id="SSF103481">
    <property type="entry name" value="Multidrug resistance efflux transporter EmrE"/>
    <property type="match status" value="2"/>
</dbReference>
<evidence type="ECO:0000256" key="1">
    <source>
        <dbReference type="ARBA" id="ARBA00004141"/>
    </source>
</evidence>
<evidence type="ECO:0000313" key="10">
    <source>
        <dbReference type="Proteomes" id="UP001152797"/>
    </source>
</evidence>
<dbReference type="OrthoDB" id="420899at2759"/>
<organism evidence="8">
    <name type="scientific">Cladocopium goreaui</name>
    <dbReference type="NCBI Taxonomy" id="2562237"/>
    <lineage>
        <taxon>Eukaryota</taxon>
        <taxon>Sar</taxon>
        <taxon>Alveolata</taxon>
        <taxon>Dinophyceae</taxon>
        <taxon>Suessiales</taxon>
        <taxon>Symbiodiniaceae</taxon>
        <taxon>Cladocopium</taxon>
    </lineage>
</organism>
<dbReference type="EMBL" id="CAMXCT010000141">
    <property type="protein sequence ID" value="CAI3974531.1"/>
    <property type="molecule type" value="Genomic_DNA"/>
</dbReference>
<feature type="transmembrane region" description="Helical" evidence="6">
    <location>
        <begin position="273"/>
        <end position="291"/>
    </location>
</feature>
<dbReference type="GO" id="GO:0016020">
    <property type="term" value="C:membrane"/>
    <property type="evidence" value="ECO:0007669"/>
    <property type="project" value="UniProtKB-SubCell"/>
</dbReference>
<feature type="transmembrane region" description="Helical" evidence="6">
    <location>
        <begin position="124"/>
        <end position="148"/>
    </location>
</feature>
<dbReference type="AlphaFoldDB" id="A0A9P1BMI3"/>
<comment type="caution">
    <text evidence="8">The sequence shown here is derived from an EMBL/GenBank/DDBJ whole genome shotgun (WGS) entry which is preliminary data.</text>
</comment>
<feature type="domain" description="EamA" evidence="7">
    <location>
        <begin position="41"/>
        <end position="174"/>
    </location>
</feature>
<dbReference type="InterPro" id="IPR037185">
    <property type="entry name" value="EmrE-like"/>
</dbReference>
<evidence type="ECO:0000313" key="8">
    <source>
        <dbReference type="EMBL" id="CAI3974531.1"/>
    </source>
</evidence>
<feature type="transmembrane region" description="Helical" evidence="6">
    <location>
        <begin position="6"/>
        <end position="27"/>
    </location>
</feature>
<feature type="domain" description="EamA" evidence="7">
    <location>
        <begin position="231"/>
        <end position="341"/>
    </location>
</feature>
<dbReference type="EMBL" id="CAMXCT020000141">
    <property type="protein sequence ID" value="CAL1127906.1"/>
    <property type="molecule type" value="Genomic_DNA"/>
</dbReference>